<protein>
    <recommendedName>
        <fullName evidence="6">Cardiolipin synthase N-terminal domain-containing protein</fullName>
    </recommendedName>
</protein>
<gene>
    <name evidence="7" type="ORF">AO498_02400</name>
</gene>
<evidence type="ECO:0000256" key="1">
    <source>
        <dbReference type="ARBA" id="ARBA00004651"/>
    </source>
</evidence>
<keyword evidence="8" id="KW-1185">Reference proteome</keyword>
<keyword evidence="3" id="KW-0812">Transmembrane</keyword>
<dbReference type="RefSeq" id="WP_417876912.1">
    <property type="nucleotide sequence ID" value="NZ_CP012836.1"/>
</dbReference>
<sequence>MDLIVPSQALILWQLIMVAYLGFWMYALIDCLKNEFRGPNQKLIWVLLILFAPIMGTFLYLSMSQSSKVKRKFDPDFMRLKNDKTT</sequence>
<dbReference type="GO" id="GO:0005886">
    <property type="term" value="C:plasma membrane"/>
    <property type="evidence" value="ECO:0007669"/>
    <property type="project" value="UniProtKB-SubCell"/>
</dbReference>
<reference evidence="8" key="1">
    <citation type="submission" date="2015-09" db="EMBL/GenBank/DDBJ databases">
        <title>Complete sequence of Algoriphagus sp. M8-2.</title>
        <authorList>
            <person name="Shintani M."/>
        </authorList>
    </citation>
    <scope>NUCLEOTIDE SEQUENCE [LARGE SCALE GENOMIC DNA]</scope>
    <source>
        <strain evidence="8">M8-2</strain>
    </source>
</reference>
<comment type="subcellular location">
    <subcellularLocation>
        <location evidence="1">Cell membrane</location>
        <topology evidence="1">Multi-pass membrane protein</topology>
    </subcellularLocation>
</comment>
<organism evidence="7 8">
    <name type="scientific">Algoriphagus sanaruensis</name>
    <dbReference type="NCBI Taxonomy" id="1727163"/>
    <lineage>
        <taxon>Bacteria</taxon>
        <taxon>Pseudomonadati</taxon>
        <taxon>Bacteroidota</taxon>
        <taxon>Cytophagia</taxon>
        <taxon>Cytophagales</taxon>
        <taxon>Cyclobacteriaceae</taxon>
        <taxon>Algoriphagus</taxon>
    </lineage>
</organism>
<dbReference type="EMBL" id="CP012836">
    <property type="protein sequence ID" value="AMQ55232.1"/>
    <property type="molecule type" value="Genomic_DNA"/>
</dbReference>
<name>A0A142EJC7_9BACT</name>
<dbReference type="Pfam" id="PF13396">
    <property type="entry name" value="PLDc_N"/>
    <property type="match status" value="1"/>
</dbReference>
<keyword evidence="5" id="KW-0472">Membrane</keyword>
<dbReference type="STRING" id="1727163.AO498_02400"/>
<evidence type="ECO:0000256" key="3">
    <source>
        <dbReference type="ARBA" id="ARBA00022692"/>
    </source>
</evidence>
<feature type="domain" description="Cardiolipin synthase N-terminal" evidence="6">
    <location>
        <begin position="23"/>
        <end position="61"/>
    </location>
</feature>
<evidence type="ECO:0000313" key="8">
    <source>
        <dbReference type="Proteomes" id="UP000073816"/>
    </source>
</evidence>
<reference evidence="7 8" key="2">
    <citation type="journal article" date="2016" name="Genome Announc.">
        <title>Complete Genome Sequence of Algoriphagus sp. Strain M8-2, Isolated from a Brackish Lake.</title>
        <authorList>
            <person name="Muraguchi Y."/>
            <person name="Kushimoto K."/>
            <person name="Ohtsubo Y."/>
            <person name="Suzuki T."/>
            <person name="Dohra H."/>
            <person name="Kimbara K."/>
            <person name="Shintani M."/>
        </authorList>
    </citation>
    <scope>NUCLEOTIDE SEQUENCE [LARGE SCALE GENOMIC DNA]</scope>
    <source>
        <strain evidence="7 8">M8-2</strain>
    </source>
</reference>
<accession>A0A142EJC7</accession>
<keyword evidence="2" id="KW-1003">Cell membrane</keyword>
<keyword evidence="4" id="KW-1133">Transmembrane helix</keyword>
<evidence type="ECO:0000313" key="7">
    <source>
        <dbReference type="EMBL" id="AMQ55232.1"/>
    </source>
</evidence>
<evidence type="ECO:0000256" key="2">
    <source>
        <dbReference type="ARBA" id="ARBA00022475"/>
    </source>
</evidence>
<dbReference type="KEGG" id="alm:AO498_02400"/>
<dbReference type="AlphaFoldDB" id="A0A142EJC7"/>
<evidence type="ECO:0000256" key="5">
    <source>
        <dbReference type="ARBA" id="ARBA00023136"/>
    </source>
</evidence>
<evidence type="ECO:0000259" key="6">
    <source>
        <dbReference type="Pfam" id="PF13396"/>
    </source>
</evidence>
<dbReference type="PATRIC" id="fig|1727163.4.peg.503"/>
<proteinExistence type="predicted"/>
<dbReference type="InterPro" id="IPR027379">
    <property type="entry name" value="CLS_N"/>
</dbReference>
<evidence type="ECO:0000256" key="4">
    <source>
        <dbReference type="ARBA" id="ARBA00022989"/>
    </source>
</evidence>
<dbReference type="Proteomes" id="UP000073816">
    <property type="component" value="Chromosome"/>
</dbReference>